<dbReference type="Pfam" id="PF10850">
    <property type="entry name" value="DUF2653"/>
    <property type="match status" value="1"/>
</dbReference>
<protein>
    <recommendedName>
        <fullName evidence="3">DUF2653 family protein</fullName>
    </recommendedName>
</protein>
<accession>A0A8J2XEV0</accession>
<dbReference type="RefSeq" id="WP_188391976.1">
    <property type="nucleotide sequence ID" value="NZ_BMEV01000027.1"/>
</dbReference>
<keyword evidence="2" id="KW-1185">Reference proteome</keyword>
<organism evidence="1 2">
    <name type="scientific">Compostibacillus humi</name>
    <dbReference type="NCBI Taxonomy" id="1245525"/>
    <lineage>
        <taxon>Bacteria</taxon>
        <taxon>Bacillati</taxon>
        <taxon>Bacillota</taxon>
        <taxon>Bacilli</taxon>
        <taxon>Bacillales</taxon>
        <taxon>Bacillaceae</taxon>
        <taxon>Compostibacillus</taxon>
    </lineage>
</organism>
<evidence type="ECO:0000313" key="1">
    <source>
        <dbReference type="EMBL" id="GFZ75978.1"/>
    </source>
</evidence>
<evidence type="ECO:0008006" key="3">
    <source>
        <dbReference type="Google" id="ProtNLM"/>
    </source>
</evidence>
<sequence length="96" mass="11202">MVPIIISEQDIVNAVCIYTARKKDLKPEDVTVELIYDDDTGFSAEVYWHERKQVLVTAKLIEAIRLWLKEYMQRNPFTGIKLELDDEEGIIAFVQE</sequence>
<dbReference type="InterPro" id="IPR020516">
    <property type="entry name" value="Uncharacterised_YxcD"/>
</dbReference>
<dbReference type="Proteomes" id="UP000602050">
    <property type="component" value="Unassembled WGS sequence"/>
</dbReference>
<comment type="caution">
    <text evidence="1">The sequence shown here is derived from an EMBL/GenBank/DDBJ whole genome shotgun (WGS) entry which is preliminary data.</text>
</comment>
<name>A0A8J2XEV0_9BACI</name>
<proteinExistence type="predicted"/>
<dbReference type="EMBL" id="BMEV01000027">
    <property type="protein sequence ID" value="GFZ75978.1"/>
    <property type="molecule type" value="Genomic_DNA"/>
</dbReference>
<dbReference type="AlphaFoldDB" id="A0A8J2XEV0"/>
<gene>
    <name evidence="1" type="ORF">GCM10010978_17100</name>
</gene>
<evidence type="ECO:0000313" key="2">
    <source>
        <dbReference type="Proteomes" id="UP000602050"/>
    </source>
</evidence>
<reference evidence="1" key="1">
    <citation type="journal article" date="2014" name="Int. J. Syst. Evol. Microbiol.">
        <title>Complete genome sequence of Corynebacterium casei LMG S-19264T (=DSM 44701T), isolated from a smear-ripened cheese.</title>
        <authorList>
            <consortium name="US DOE Joint Genome Institute (JGI-PGF)"/>
            <person name="Walter F."/>
            <person name="Albersmeier A."/>
            <person name="Kalinowski J."/>
            <person name="Ruckert C."/>
        </authorList>
    </citation>
    <scope>NUCLEOTIDE SEQUENCE</scope>
    <source>
        <strain evidence="1">CGMCC 1.12360</strain>
    </source>
</reference>
<reference evidence="1" key="2">
    <citation type="submission" date="2020-09" db="EMBL/GenBank/DDBJ databases">
        <authorList>
            <person name="Sun Q."/>
            <person name="Zhou Y."/>
        </authorList>
    </citation>
    <scope>NUCLEOTIDE SEQUENCE</scope>
    <source>
        <strain evidence="1">CGMCC 1.12360</strain>
    </source>
</reference>